<dbReference type="EMBL" id="CAJVPT010018015">
    <property type="protein sequence ID" value="CAG8630504.1"/>
    <property type="molecule type" value="Genomic_DNA"/>
</dbReference>
<protein>
    <submittedName>
        <fullName evidence="1">17606_t:CDS:1</fullName>
    </submittedName>
</protein>
<gene>
    <name evidence="1" type="ORF">ACOLOM_LOCUS7616</name>
</gene>
<accession>A0ACA9N3T3</accession>
<evidence type="ECO:0000313" key="2">
    <source>
        <dbReference type="Proteomes" id="UP000789525"/>
    </source>
</evidence>
<evidence type="ECO:0000313" key="1">
    <source>
        <dbReference type="EMBL" id="CAG8630504.1"/>
    </source>
</evidence>
<name>A0ACA9N3T3_9GLOM</name>
<feature type="non-terminal residue" evidence="1">
    <location>
        <position position="1"/>
    </location>
</feature>
<organism evidence="1 2">
    <name type="scientific">Acaulospora colombiana</name>
    <dbReference type="NCBI Taxonomy" id="27376"/>
    <lineage>
        <taxon>Eukaryota</taxon>
        <taxon>Fungi</taxon>
        <taxon>Fungi incertae sedis</taxon>
        <taxon>Mucoromycota</taxon>
        <taxon>Glomeromycotina</taxon>
        <taxon>Glomeromycetes</taxon>
        <taxon>Diversisporales</taxon>
        <taxon>Acaulosporaceae</taxon>
        <taxon>Acaulospora</taxon>
    </lineage>
</organism>
<keyword evidence="2" id="KW-1185">Reference proteome</keyword>
<comment type="caution">
    <text evidence="1">The sequence shown here is derived from an EMBL/GenBank/DDBJ whole genome shotgun (WGS) entry which is preliminary data.</text>
</comment>
<dbReference type="Proteomes" id="UP000789525">
    <property type="component" value="Unassembled WGS sequence"/>
</dbReference>
<sequence length="73" mass="8220">RALTIVNSMSFNDTRTNLRTKARQDNHKPNEVIKILIEQGQQHSVDLKSKGNRKGRHQSSDSTDCLGVFGGER</sequence>
<reference evidence="1" key="1">
    <citation type="submission" date="2021-06" db="EMBL/GenBank/DDBJ databases">
        <authorList>
            <person name="Kallberg Y."/>
            <person name="Tangrot J."/>
            <person name="Rosling A."/>
        </authorList>
    </citation>
    <scope>NUCLEOTIDE SEQUENCE</scope>
    <source>
        <strain evidence="1">CL356</strain>
    </source>
</reference>
<proteinExistence type="predicted"/>